<dbReference type="Pfam" id="PF07586">
    <property type="entry name" value="HXXSHH"/>
    <property type="match status" value="1"/>
</dbReference>
<sequence length="448" mass="48936">MGRRGFLRGVGVSMALPALESFRPLLAAGLESRPIATTASGAPLRMAYMYIPNGVNVSNWQPKGNGAGYELGSTFAPVKHLKEHFQVFSGFEQVNATSGKDGPGHHARGNATFLTGARARKTAGADIQLGISIDQVAAMKAGAVTRLPSLELSTAGVRKSGKCDSGYSCAYQYNLSWRSETQPMTPESNPRSVFERLFGAGSAKERADSLGQRYASKRSLLDFIQNDAKALHRHLGKNDQQKLDEYLTGVREIERQIEKVESMGLPPDPGVGAPSGKPDSFKEHLRLLMDMMVLAFKTDSTRISTFMLSHEGSNRSFQEIGVSAGHHSISHHQGNKQKLEMIGKIDRFYMEQFGYFLDKMKATEDVDGKSLLHNSMIVYGGCIKDGNRHNNDNLPIVLAGNGGGAFKPGRHVDLGEDVPLTNLYLRMLEEFGVDEKRFGDSTGALRKV</sequence>
<dbReference type="EMBL" id="AP024702">
    <property type="protein sequence ID" value="BCX48019.1"/>
    <property type="molecule type" value="Genomic_DNA"/>
</dbReference>
<accession>A0ABN6H2Y6</accession>
<protein>
    <recommendedName>
        <fullName evidence="3">DUF1552 domain-containing protein</fullName>
    </recommendedName>
</protein>
<evidence type="ECO:0000313" key="2">
    <source>
        <dbReference type="Proteomes" id="UP001374893"/>
    </source>
</evidence>
<reference evidence="1 2" key="1">
    <citation type="submission" date="2021-06" db="EMBL/GenBank/DDBJ databases">
        <title>Complete genome of Haloferula helveola possessing various polysaccharide degrading enzymes.</title>
        <authorList>
            <person name="Takami H."/>
            <person name="Huang C."/>
            <person name="Hamasaki K."/>
        </authorList>
    </citation>
    <scope>NUCLEOTIDE SEQUENCE [LARGE SCALE GENOMIC DNA]</scope>
    <source>
        <strain evidence="1 2">CN-1</strain>
    </source>
</reference>
<organism evidence="1 2">
    <name type="scientific">Haloferula helveola</name>
    <dbReference type="NCBI Taxonomy" id="490095"/>
    <lineage>
        <taxon>Bacteria</taxon>
        <taxon>Pseudomonadati</taxon>
        <taxon>Verrucomicrobiota</taxon>
        <taxon>Verrucomicrobiia</taxon>
        <taxon>Verrucomicrobiales</taxon>
        <taxon>Verrucomicrobiaceae</taxon>
        <taxon>Haloferula</taxon>
    </lineage>
</organism>
<evidence type="ECO:0008006" key="3">
    <source>
        <dbReference type="Google" id="ProtNLM"/>
    </source>
</evidence>
<keyword evidence="2" id="KW-1185">Reference proteome</keyword>
<proteinExistence type="predicted"/>
<name>A0ABN6H2Y6_9BACT</name>
<evidence type="ECO:0000313" key="1">
    <source>
        <dbReference type="EMBL" id="BCX48019.1"/>
    </source>
</evidence>
<gene>
    <name evidence="1" type="ORF">HAHE_19270</name>
</gene>
<dbReference type="InterPro" id="IPR011447">
    <property type="entry name" value="DUF1552"/>
</dbReference>
<dbReference type="Proteomes" id="UP001374893">
    <property type="component" value="Chromosome"/>
</dbReference>